<dbReference type="VEuPathDB" id="FungiDB:BO70DRAFT_363677"/>
<dbReference type="GeneID" id="37065867"/>
<evidence type="ECO:0000313" key="2">
    <source>
        <dbReference type="Proteomes" id="UP000247233"/>
    </source>
</evidence>
<gene>
    <name evidence="1" type="ORF">BO70DRAFT_363677</name>
</gene>
<organism evidence="1 2">
    <name type="scientific">Aspergillus heteromorphus CBS 117.55</name>
    <dbReference type="NCBI Taxonomy" id="1448321"/>
    <lineage>
        <taxon>Eukaryota</taxon>
        <taxon>Fungi</taxon>
        <taxon>Dikarya</taxon>
        <taxon>Ascomycota</taxon>
        <taxon>Pezizomycotina</taxon>
        <taxon>Eurotiomycetes</taxon>
        <taxon>Eurotiomycetidae</taxon>
        <taxon>Eurotiales</taxon>
        <taxon>Aspergillaceae</taxon>
        <taxon>Aspergillus</taxon>
        <taxon>Aspergillus subgen. Circumdati</taxon>
    </lineage>
</organism>
<dbReference type="OrthoDB" id="10580058at2759"/>
<protein>
    <submittedName>
        <fullName evidence="1">Uncharacterized protein</fullName>
    </submittedName>
</protein>
<reference evidence="1 2" key="1">
    <citation type="submission" date="2016-12" db="EMBL/GenBank/DDBJ databases">
        <title>The genomes of Aspergillus section Nigri reveals drivers in fungal speciation.</title>
        <authorList>
            <consortium name="DOE Joint Genome Institute"/>
            <person name="Vesth T.C."/>
            <person name="Nybo J."/>
            <person name="Theobald S."/>
            <person name="Brandl J."/>
            <person name="Frisvad J.C."/>
            <person name="Nielsen K.F."/>
            <person name="Lyhne E.K."/>
            <person name="Kogle M.E."/>
            <person name="Kuo A."/>
            <person name="Riley R."/>
            <person name="Clum A."/>
            <person name="Nolan M."/>
            <person name="Lipzen A."/>
            <person name="Salamov A."/>
            <person name="Henrissat B."/>
            <person name="Wiebenga A."/>
            <person name="De Vries R.P."/>
            <person name="Grigoriev I.V."/>
            <person name="Mortensen U.H."/>
            <person name="Andersen M.R."/>
            <person name="Baker S.E."/>
        </authorList>
    </citation>
    <scope>NUCLEOTIDE SEQUENCE [LARGE SCALE GENOMIC DNA]</scope>
    <source>
        <strain evidence="1 2">CBS 117.55</strain>
    </source>
</reference>
<dbReference type="EMBL" id="MSFL01000019">
    <property type="protein sequence ID" value="PWY77121.1"/>
    <property type="molecule type" value="Genomic_DNA"/>
</dbReference>
<proteinExistence type="predicted"/>
<evidence type="ECO:0000313" key="1">
    <source>
        <dbReference type="EMBL" id="PWY77121.1"/>
    </source>
</evidence>
<dbReference type="Proteomes" id="UP000247233">
    <property type="component" value="Unassembled WGS sequence"/>
</dbReference>
<keyword evidence="2" id="KW-1185">Reference proteome</keyword>
<accession>A0A317VUU9</accession>
<sequence length="105" mass="11747">MQRAGEKKKPAGFIVAWAREESQPTNKDDTSPNTIACDGNKDHVSLQARRMQQSSGPRVLGGWVGSDVDVDVSTVCCSSVRYLYRGYLYYVVTAARETTERLLFR</sequence>
<dbReference type="AlphaFoldDB" id="A0A317VUU9"/>
<dbReference type="RefSeq" id="XP_025397882.1">
    <property type="nucleotide sequence ID" value="XM_025543630.1"/>
</dbReference>
<name>A0A317VUU9_9EURO</name>
<comment type="caution">
    <text evidence="1">The sequence shown here is derived from an EMBL/GenBank/DDBJ whole genome shotgun (WGS) entry which is preliminary data.</text>
</comment>